<dbReference type="EMBL" id="JBHLTS010000004">
    <property type="protein sequence ID" value="MFC0512992.1"/>
    <property type="molecule type" value="Genomic_DNA"/>
</dbReference>
<feature type="domain" description="Shedu protein SduA C-terminal" evidence="1">
    <location>
        <begin position="223"/>
        <end position="386"/>
    </location>
</feature>
<sequence>MITFTRHDDFISLNYTVEYGESDWVSRELKKSGYIRLKKTFLLEEQNFITQSQDDEEEDEIFDPEIYKFRFANLSDGYFEVIPGIISRTVRILFEANIDLDISYFVADVTTSIFRLLERLVEEPIYIGGDVPTAIPISEFEKMIEGFPTAHEKKLYAEARMSAILKNYLDKTKDSEMQYQRYMNKKISRQGANLQKTFKETELVKYQTLLEKVEGMLSDEKDYSEKQWQVEILEIIQLLYPKYIAVLSNVPISDKTISDRILDFLLIDTNGHVDIIEIKKPFDNSIITSGKHRNNYIPLRELSGTIMQLEKYIYFLNRWSADGEKYLLEKYRDLLPDDIEIRITNPNGIIIMGRENNLNTEQRLDFEVVKRKYKNVMDIITYDSLIYRLKKIIEQIQKK</sequence>
<reference evidence="2 3" key="1">
    <citation type="submission" date="2024-09" db="EMBL/GenBank/DDBJ databases">
        <authorList>
            <person name="Sun Q."/>
            <person name="Mori K."/>
        </authorList>
    </citation>
    <scope>NUCLEOTIDE SEQUENCE [LARGE SCALE GENOMIC DNA]</scope>
    <source>
        <strain evidence="2 3">NCAIM B.02415</strain>
    </source>
</reference>
<name>A0ABV6KZU9_9SPHI</name>
<accession>A0ABV6KZU9</accession>
<keyword evidence="3" id="KW-1185">Reference proteome</keyword>
<dbReference type="Pfam" id="PF14082">
    <property type="entry name" value="SduA_C"/>
    <property type="match status" value="1"/>
</dbReference>
<proteinExistence type="predicted"/>
<organism evidence="2 3">
    <name type="scientific">Mucilaginibacter angelicae</name>
    <dbReference type="NCBI Taxonomy" id="869718"/>
    <lineage>
        <taxon>Bacteria</taxon>
        <taxon>Pseudomonadati</taxon>
        <taxon>Bacteroidota</taxon>
        <taxon>Sphingobacteriia</taxon>
        <taxon>Sphingobacteriales</taxon>
        <taxon>Sphingobacteriaceae</taxon>
        <taxon>Mucilaginibacter</taxon>
    </lineage>
</organism>
<dbReference type="InterPro" id="IPR025359">
    <property type="entry name" value="SduA_C"/>
</dbReference>
<dbReference type="Proteomes" id="UP001589828">
    <property type="component" value="Unassembled WGS sequence"/>
</dbReference>
<protein>
    <submittedName>
        <fullName evidence="2">Shedu immune nuclease family protein</fullName>
    </submittedName>
</protein>
<comment type="caution">
    <text evidence="2">The sequence shown here is derived from an EMBL/GenBank/DDBJ whole genome shotgun (WGS) entry which is preliminary data.</text>
</comment>
<evidence type="ECO:0000313" key="3">
    <source>
        <dbReference type="Proteomes" id="UP001589828"/>
    </source>
</evidence>
<evidence type="ECO:0000313" key="2">
    <source>
        <dbReference type="EMBL" id="MFC0512992.1"/>
    </source>
</evidence>
<gene>
    <name evidence="2" type="ORF">ACFFGT_02235</name>
</gene>
<evidence type="ECO:0000259" key="1">
    <source>
        <dbReference type="Pfam" id="PF14082"/>
    </source>
</evidence>
<dbReference type="RefSeq" id="WP_377020867.1">
    <property type="nucleotide sequence ID" value="NZ_JBHLTS010000004.1"/>
</dbReference>